<dbReference type="SMART" id="SM00291">
    <property type="entry name" value="ZnF_ZZ"/>
    <property type="match status" value="4"/>
</dbReference>
<evidence type="ECO:0000256" key="1">
    <source>
        <dbReference type="ARBA" id="ARBA00022723"/>
    </source>
</evidence>
<feature type="compositionally biased region" description="Polar residues" evidence="5">
    <location>
        <begin position="861"/>
        <end position="871"/>
    </location>
</feature>
<dbReference type="CDD" id="cd02249">
    <property type="entry name" value="ZZ"/>
    <property type="match status" value="1"/>
</dbReference>
<dbReference type="PANTHER" id="PTHR20930:SF0">
    <property type="entry name" value="PROTEIN ILRUN"/>
    <property type="match status" value="1"/>
</dbReference>
<evidence type="ECO:0000259" key="6">
    <source>
        <dbReference type="PROSITE" id="PS50135"/>
    </source>
</evidence>
<evidence type="ECO:0000256" key="2">
    <source>
        <dbReference type="ARBA" id="ARBA00022771"/>
    </source>
</evidence>
<dbReference type="Gene3D" id="3.30.60.90">
    <property type="match status" value="4"/>
</dbReference>
<keyword evidence="1" id="KW-0479">Metal-binding</keyword>
<accession>A0ABR3QUL9</accession>
<gene>
    <name evidence="7" type="ORF">SLS59_008385</name>
</gene>
<dbReference type="CDD" id="cd02340">
    <property type="entry name" value="ZZ_NBR1_like"/>
    <property type="match status" value="2"/>
</dbReference>
<dbReference type="EMBL" id="JAKIXB020000032">
    <property type="protein sequence ID" value="KAL1595452.1"/>
    <property type="molecule type" value="Genomic_DNA"/>
</dbReference>
<proteinExistence type="predicted"/>
<evidence type="ECO:0000313" key="7">
    <source>
        <dbReference type="EMBL" id="KAL1595452.1"/>
    </source>
</evidence>
<dbReference type="InterPro" id="IPR000433">
    <property type="entry name" value="Znf_ZZ"/>
</dbReference>
<reference evidence="7 8" key="1">
    <citation type="submission" date="2024-02" db="EMBL/GenBank/DDBJ databases">
        <title>De novo assembly and annotation of 12 fungi associated with fruit tree decline syndrome in Ontario, Canada.</title>
        <authorList>
            <person name="Sulman M."/>
            <person name="Ellouze W."/>
            <person name="Ilyukhin E."/>
        </authorList>
    </citation>
    <scope>NUCLEOTIDE SEQUENCE [LARGE SCALE GENOMIC DNA]</scope>
    <source>
        <strain evidence="7 8">M97-236</strain>
    </source>
</reference>
<dbReference type="SUPFAM" id="SSF57850">
    <property type="entry name" value="RING/U-box"/>
    <property type="match status" value="4"/>
</dbReference>
<protein>
    <recommendedName>
        <fullName evidence="6">ZZ-type domain-containing protein</fullName>
    </recommendedName>
</protein>
<feature type="domain" description="ZZ-type" evidence="6">
    <location>
        <begin position="385"/>
        <end position="437"/>
    </location>
</feature>
<keyword evidence="8" id="KW-1185">Reference proteome</keyword>
<dbReference type="InterPro" id="IPR013783">
    <property type="entry name" value="Ig-like_fold"/>
</dbReference>
<dbReference type="Pfam" id="PF16158">
    <property type="entry name" value="N_BRCA1_IG"/>
    <property type="match status" value="1"/>
</dbReference>
<feature type="region of interest" description="Disordered" evidence="5">
    <location>
        <begin position="850"/>
        <end position="880"/>
    </location>
</feature>
<evidence type="ECO:0000256" key="5">
    <source>
        <dbReference type="SAM" id="MobiDB-lite"/>
    </source>
</evidence>
<dbReference type="PANTHER" id="PTHR20930">
    <property type="entry name" value="OVARIAN CARCINOMA ANTIGEN CA125-RELATED"/>
    <property type="match status" value="1"/>
</dbReference>
<dbReference type="Pfam" id="PF00569">
    <property type="entry name" value="ZZ"/>
    <property type="match status" value="3"/>
</dbReference>
<evidence type="ECO:0000256" key="3">
    <source>
        <dbReference type="ARBA" id="ARBA00022833"/>
    </source>
</evidence>
<feature type="region of interest" description="Disordered" evidence="5">
    <location>
        <begin position="519"/>
        <end position="549"/>
    </location>
</feature>
<keyword evidence="2 4" id="KW-0863">Zinc-finger</keyword>
<sequence length="927" mass="102268">MAATNVPVTLDTPIIIKVLFRGQTRKLKLPLKDLGANVLPEKLKLAEAMISRNRWTDIGLQLRAGLQIRDDEQVVFERYSDSAAAYVTLDSNAPAVYKTLFRAAKAKLKLRLRATVPGEQIELPTPAPPALPRAAIPDPSVFRLSSETLTPQAAAPISPVIARSPEAPKFEAVSPVSPLKPADDGEAPVPRPFTTRQAFFDKPSKAPHAPLTLRPKPVACTAWVVYCNNCNHPMDDEHFHCSVCDNGDYDLCPACVDSGIHCPGDGHWMVKRFVKNGNVVNSTTQRIPPKVKATEPKDIPGAFTDEKQSVTYEEEATRTCNSCVKVLSEREFVTCTVCEDYDLCLECHTINKHGHHPGHAFKGATPDTALSALGNALCNPGRNARHNAVCDGCDKFIYGVRHKCLNCPDWDYCSQCLQSAKIIHPRHRFVPIYEPLTEPMSSGCRHYGIYCDGPLCKDKENLSYIEGTRFKCAVCHDTDFCQNCEAHPSNKHNHTHPLIKFKTPVRNVSVTTMDEKVNNSITALGDRRPASRRSTATETAPAAPSTNAATQVQTIVDLRPSAEPAKKEKIAIQDLLSEPLQVCTPNGHVNQGSDISQEKPVITRAESSREALDAHFIRDTIIDGSRICAGQQFVQIWTLRNPGPSAWPAGCSVRHVGGDNMLNIDNTRPLSQAELADASESNVIGAPVQAGEEVSFRVVMKAPQREGTAISYWRLKTADGIPFGHRLWCDIQTIPAPAPVPAHISEVREASSSSQMYENLLQARLEKMNAIRQSQAQQFEQQKMERVQQVRKAAVERLLENRRREHAAALASIRPAPAQKVEEPAREMTAELPVEEKQVERQNATQGSGMIFPQLDKESPESSTYETSIVQPESPISEKSTIARTVTVASDEEFFEDAESVALHSDDEGFMTDEEYDILDASDEETQ</sequence>
<dbReference type="InterPro" id="IPR043145">
    <property type="entry name" value="Znf_ZZ_sf"/>
</dbReference>
<evidence type="ECO:0000313" key="8">
    <source>
        <dbReference type="Proteomes" id="UP001521222"/>
    </source>
</evidence>
<comment type="caution">
    <text evidence="7">The sequence shown here is derived from an EMBL/GenBank/DDBJ whole genome shotgun (WGS) entry which is preliminary data.</text>
</comment>
<evidence type="ECO:0000256" key="4">
    <source>
        <dbReference type="PROSITE-ProRule" id="PRU00228"/>
    </source>
</evidence>
<organism evidence="7 8">
    <name type="scientific">Nothophoma quercina</name>
    <dbReference type="NCBI Taxonomy" id="749835"/>
    <lineage>
        <taxon>Eukaryota</taxon>
        <taxon>Fungi</taxon>
        <taxon>Dikarya</taxon>
        <taxon>Ascomycota</taxon>
        <taxon>Pezizomycotina</taxon>
        <taxon>Dothideomycetes</taxon>
        <taxon>Pleosporomycetidae</taxon>
        <taxon>Pleosporales</taxon>
        <taxon>Pleosporineae</taxon>
        <taxon>Didymellaceae</taxon>
        <taxon>Nothophoma</taxon>
    </lineage>
</organism>
<name>A0ABR3QUL9_9PLEO</name>
<dbReference type="Proteomes" id="UP001521222">
    <property type="component" value="Unassembled WGS sequence"/>
</dbReference>
<dbReference type="PROSITE" id="PS50135">
    <property type="entry name" value="ZF_ZZ_2"/>
    <property type="match status" value="1"/>
</dbReference>
<dbReference type="CDD" id="cd14947">
    <property type="entry name" value="NBR1_like"/>
    <property type="match status" value="1"/>
</dbReference>
<dbReference type="Gene3D" id="2.60.40.10">
    <property type="entry name" value="Immunoglobulins"/>
    <property type="match status" value="1"/>
</dbReference>
<keyword evidence="3" id="KW-0862">Zinc</keyword>
<dbReference type="InterPro" id="IPR032350">
    <property type="entry name" value="Nbr1_FW"/>
</dbReference>
<feature type="compositionally biased region" description="Low complexity" evidence="5">
    <location>
        <begin position="532"/>
        <end position="549"/>
    </location>
</feature>